<dbReference type="OrthoDB" id="9775734at2"/>
<evidence type="ECO:0000313" key="1">
    <source>
        <dbReference type="EMBL" id="REH36924.1"/>
    </source>
</evidence>
<dbReference type="Proteomes" id="UP000256774">
    <property type="component" value="Unassembled WGS sequence"/>
</dbReference>
<gene>
    <name evidence="1" type="ORF">DFR26_2064</name>
</gene>
<evidence type="ECO:0000313" key="2">
    <source>
        <dbReference type="Proteomes" id="UP000256774"/>
    </source>
</evidence>
<dbReference type="InterPro" id="IPR021246">
    <property type="entry name" value="DUF2797"/>
</dbReference>
<dbReference type="RefSeq" id="WP_116208865.1">
    <property type="nucleotide sequence ID" value="NZ_QUNR01000004.1"/>
</dbReference>
<reference evidence="1 2" key="1">
    <citation type="submission" date="2018-08" db="EMBL/GenBank/DDBJ databases">
        <title>Genomic Encyclopedia of Type Strains, Phase IV (KMG-IV): sequencing the most valuable type-strain genomes for metagenomic binning, comparative biology and taxonomic classification.</title>
        <authorList>
            <person name="Goeker M."/>
        </authorList>
    </citation>
    <scope>NUCLEOTIDE SEQUENCE [LARGE SCALE GENOMIC DNA]</scope>
    <source>
        <strain evidence="1 2">DSM 26022</strain>
    </source>
</reference>
<keyword evidence="2" id="KW-1185">Reference proteome</keyword>
<dbReference type="Pfam" id="PF10977">
    <property type="entry name" value="DUF2797"/>
    <property type="match status" value="1"/>
</dbReference>
<organism evidence="1 2">
    <name type="scientific">Paraperlucidibaca baekdonensis</name>
    <dbReference type="NCBI Taxonomy" id="748120"/>
    <lineage>
        <taxon>Bacteria</taxon>
        <taxon>Pseudomonadati</taxon>
        <taxon>Pseudomonadota</taxon>
        <taxon>Gammaproteobacteria</taxon>
        <taxon>Moraxellales</taxon>
        <taxon>Moraxellaceae</taxon>
        <taxon>Paraperlucidibaca</taxon>
    </lineage>
</organism>
<name>A0A3E0H1M6_9GAMM</name>
<dbReference type="EMBL" id="QUNR01000004">
    <property type="protein sequence ID" value="REH36924.1"/>
    <property type="molecule type" value="Genomic_DNA"/>
</dbReference>
<sequence>MRGTVRKMRVDQQALGLDALRYFLPLDGLDFSLNEHIGHTLRISCSERITCVGCGKSSNKSFNQGYCYRCLITLAACDMCIMKPETCHHHLGTCREPDWGQTHCMIPHVVYLANSTGVKVGITRETQIPTRWIDQGAGQALPIFRVASRRLSGLIEVVLAEHISDKTKWQALVKGDYADVDLAAERERLFELCHAELDALMAEYPGQIEPLEAEVLALDYPVQAFALKAKSLAPEKGVVEGVLTGIKGQYLLFDTGVLNVRKYTGYEWEVTVL</sequence>
<proteinExistence type="predicted"/>
<comment type="caution">
    <text evidence="1">The sequence shown here is derived from an EMBL/GenBank/DDBJ whole genome shotgun (WGS) entry which is preliminary data.</text>
</comment>
<dbReference type="AlphaFoldDB" id="A0A3E0H1M6"/>
<protein>
    <submittedName>
        <fullName evidence="1">Uncharacterized protein DUF2797</fullName>
    </submittedName>
</protein>
<accession>A0A3E0H1M6</accession>